<name>A0ABV1JR29_9PSEU</name>
<sequence>MRFDVAADSDPTTMTTGTHRDGETTFQNLRVDAVITTDGTDEQVAQPARETERRRPGVAAVRPGRGVDHQHLDEGPRS</sequence>
<dbReference type="RefSeq" id="WP_345642333.1">
    <property type="nucleotide sequence ID" value="NZ_BAABLY010000008.1"/>
</dbReference>
<protein>
    <submittedName>
        <fullName evidence="2">Uncharacterized protein</fullName>
    </submittedName>
</protein>
<gene>
    <name evidence="2" type="ORF">WHI96_06140</name>
</gene>
<dbReference type="EMBL" id="JBEDNP010000003">
    <property type="protein sequence ID" value="MEQ3538391.1"/>
    <property type="molecule type" value="Genomic_DNA"/>
</dbReference>
<proteinExistence type="predicted"/>
<reference evidence="2 3" key="1">
    <citation type="submission" date="2024-03" db="EMBL/GenBank/DDBJ databases">
        <title>Draft genome sequence of Pseudonocardia tropica JCM 19149.</title>
        <authorList>
            <person name="Butdee W."/>
            <person name="Duangmal K."/>
        </authorList>
    </citation>
    <scope>NUCLEOTIDE SEQUENCE [LARGE SCALE GENOMIC DNA]</scope>
    <source>
        <strain evidence="2 3">JCM 19149</strain>
    </source>
</reference>
<feature type="compositionally biased region" description="Basic and acidic residues" evidence="1">
    <location>
        <begin position="65"/>
        <end position="78"/>
    </location>
</feature>
<evidence type="ECO:0000313" key="3">
    <source>
        <dbReference type="Proteomes" id="UP001464923"/>
    </source>
</evidence>
<keyword evidence="3" id="KW-1185">Reference proteome</keyword>
<feature type="region of interest" description="Disordered" evidence="1">
    <location>
        <begin position="40"/>
        <end position="78"/>
    </location>
</feature>
<comment type="caution">
    <text evidence="2">The sequence shown here is derived from an EMBL/GenBank/DDBJ whole genome shotgun (WGS) entry which is preliminary data.</text>
</comment>
<evidence type="ECO:0000313" key="2">
    <source>
        <dbReference type="EMBL" id="MEQ3538391.1"/>
    </source>
</evidence>
<feature type="region of interest" description="Disordered" evidence="1">
    <location>
        <begin position="1"/>
        <end position="21"/>
    </location>
</feature>
<dbReference type="Proteomes" id="UP001464923">
    <property type="component" value="Unassembled WGS sequence"/>
</dbReference>
<evidence type="ECO:0000256" key="1">
    <source>
        <dbReference type="SAM" id="MobiDB-lite"/>
    </source>
</evidence>
<organism evidence="2 3">
    <name type="scientific">Pseudonocardia tropica</name>
    <dbReference type="NCBI Taxonomy" id="681289"/>
    <lineage>
        <taxon>Bacteria</taxon>
        <taxon>Bacillati</taxon>
        <taxon>Actinomycetota</taxon>
        <taxon>Actinomycetes</taxon>
        <taxon>Pseudonocardiales</taxon>
        <taxon>Pseudonocardiaceae</taxon>
        <taxon>Pseudonocardia</taxon>
    </lineage>
</organism>
<accession>A0ABV1JR29</accession>